<dbReference type="FunFam" id="1.10.10.10:FF:000322">
    <property type="entry name" value="Probable disease resistance protein At1g63360"/>
    <property type="match status" value="1"/>
</dbReference>
<dbReference type="SUPFAM" id="SSF52540">
    <property type="entry name" value="P-loop containing nucleoside triphosphate hydrolases"/>
    <property type="match status" value="1"/>
</dbReference>
<dbReference type="Pfam" id="PF23598">
    <property type="entry name" value="LRR_14"/>
    <property type="match status" value="1"/>
</dbReference>
<evidence type="ECO:0000256" key="7">
    <source>
        <dbReference type="ARBA" id="ARBA00022737"/>
    </source>
</evidence>
<comment type="function">
    <text evidence="1">Confers resistance to late blight (Phytophthora infestans) races carrying the avirulence gene Avr1. Resistance proteins guard the plant against pathogens that contain an appropriate avirulence protein via an indirect interaction with this avirulence protein. That triggers a defense system including the hypersensitive response, which restricts the pathogen growth.</text>
</comment>
<dbReference type="PRINTS" id="PR00364">
    <property type="entry name" value="DISEASERSIST"/>
</dbReference>
<sequence>MEEAKSKMKTEKMENEKMWHKMEHVRYPVRKFSSLGWYFHNSQIFEHIRQSLKQGKEYVEHEKSGECGEAAHQLLGSVAVAISELGLDWFFLEMLWISIYKSNAFMQKEKTVERIHEVACDIYRDTVNSGDFQDDEYNGFMKRSPKVLSLLDEWRRRTDELIETEIQQVLMDLSISAFCAPRVICDYFTYPLKNNQWSFIMEGNDGVHEKMLLFFKEQLDLICNYLANIPVNHGWNGLIHCTTLDAIWSDALSVIVRIVVHYCSFWFNRKHPESASAVATEMINLLQEIAPTNPEFLKSNLRCLKYLCESDGDSIHAQVANSRDVAYFCRHLLNCLSVKQEEFAEEQISYLSSLVALCLRNTPADSNEDVDSFFAEITAVLAEVSFIFHGTVQIDLAAKKEPIQAAILFPDFELQAKICLLKAELFLKQQLQTRNDQFFKVDMILRYLRTFSKDACQREKSELLKQSLVFAEELANEIESLNKSLRAERITSPLVKHSLQQWLFRITFFKAESCLAELLKSSDSPIAGEMDQLQSLVEYLKHFKGIVSTKLPSNPSDDETIIIQLEAIARGITLLSHAYLPNDKKFEKMVHSLPQLLDKVNNVKAQLEEVIQQFPRTKFPRTFELGYFDFLCRNLRELLKHDPASITTIKPHIEEVLLHLESLRSFLPDVKASDIELGVLQDLGSHIIDLAYKLEYVVDSIEVDGHLQHSIWLYDLLQDIKLADQRVLKFRDMSYVGKVEKIRQNPTRMVSREITQEINELLVDLQDEEEIIIDCLARGSLQRDVVSIVGMPGIGKTTLARKVYNNPNVVCHFHRHAWCTVSQTYSKRELLVELLGTVDVLNNNINKLTDEDLMSKLRRCLLRNKYLVVMDDIWDTTAWNDLENCFPDDKNGSRILLTSRCQNVATEIKPNSSPHAIRPFSDAESWELLKNQVFKGTNCPEELLEVGIEIAQQCQGLPLSVVMVAGLLKMLEKNKDSWTKVLKSISSEILSNPENRCREILELSYKNLPEYLRACFIHLGGFLGEREIPVTKLVHFWLAEGFIRDTDSKNLEEVAEDYLMELINRSLVNIHETRCNGKVKTCRLHDLLRDLCHLKAKEENFHQLVTENDEPYVSFPDSKYDMEFDSENVIAPIVFNSYRLSFSVKRPHFIVSRPSGLASRSMALFACADSEPKYPYDISFICHNFKLLRILDLEAVMAISFPVEIGLMVQLRYLALSGYMQSIPPSISNLWRLETLVVKGLRKVILPETVWSMKRLRHLHVNNHVVFSLQGLDGGVGSSSHLEHLVSLSTPSLSCKNGRWRILKRFPNLRKLRCIFWQSENSAEENSEYVRWNFLTHLESLKIICFGGTPSPRDFLLPQNLKKLSLSEFCLQENHLSVIGELQNLRVLKIHAGTFEGQKWEMREEEFKELRFLELDTMNLVEWDAFYDHLPRLERLVLRNCKDLKRIPSDFAYIATLQKIEVHWCGNSVESSAEEIGVETKEIKVIISHL</sequence>
<evidence type="ECO:0000256" key="10">
    <source>
        <dbReference type="ARBA" id="ARBA00022840"/>
    </source>
</evidence>
<keyword evidence="15" id="KW-1185">Reference proteome</keyword>
<comment type="subcellular location">
    <subcellularLocation>
        <location evidence="2">Cytoplasm</location>
    </subcellularLocation>
</comment>
<evidence type="ECO:0000259" key="11">
    <source>
        <dbReference type="Pfam" id="PF00931"/>
    </source>
</evidence>
<feature type="domain" description="Disease resistance R13L4/SHOC-2-like LRR" evidence="13">
    <location>
        <begin position="1181"/>
        <end position="1476"/>
    </location>
</feature>
<keyword evidence="7" id="KW-0677">Repeat</keyword>
<keyword evidence="5" id="KW-0433">Leucine-rich repeat</keyword>
<dbReference type="GO" id="GO:0043531">
    <property type="term" value="F:ADP binding"/>
    <property type="evidence" value="ECO:0007669"/>
    <property type="project" value="InterPro"/>
</dbReference>
<evidence type="ECO:0000256" key="9">
    <source>
        <dbReference type="ARBA" id="ARBA00022821"/>
    </source>
</evidence>
<keyword evidence="9" id="KW-0611">Plant defense</keyword>
<dbReference type="InterPro" id="IPR042197">
    <property type="entry name" value="Apaf_helical"/>
</dbReference>
<evidence type="ECO:0000313" key="15">
    <source>
        <dbReference type="Proteomes" id="UP001161247"/>
    </source>
</evidence>
<feature type="domain" description="NB-ARC" evidence="11">
    <location>
        <begin position="770"/>
        <end position="937"/>
    </location>
</feature>
<dbReference type="InterPro" id="IPR044974">
    <property type="entry name" value="Disease_R_plants"/>
</dbReference>
<dbReference type="GO" id="GO:0009626">
    <property type="term" value="P:plant-type hypersensitive response"/>
    <property type="evidence" value="ECO:0007669"/>
    <property type="project" value="UniProtKB-KW"/>
</dbReference>
<dbReference type="GO" id="GO:0051607">
    <property type="term" value="P:defense response to virus"/>
    <property type="evidence" value="ECO:0007669"/>
    <property type="project" value="UniProtKB-ARBA"/>
</dbReference>
<dbReference type="GO" id="GO:0005737">
    <property type="term" value="C:cytoplasm"/>
    <property type="evidence" value="ECO:0007669"/>
    <property type="project" value="UniProtKB-SubCell"/>
</dbReference>
<dbReference type="Pfam" id="PF23559">
    <property type="entry name" value="WHD_DRP"/>
    <property type="match status" value="1"/>
</dbReference>
<protein>
    <submittedName>
        <fullName evidence="14">OLC1v1019179C1</fullName>
    </submittedName>
</protein>
<reference evidence="14" key="1">
    <citation type="submission" date="2023-03" db="EMBL/GenBank/DDBJ databases">
        <authorList>
            <person name="Julca I."/>
        </authorList>
    </citation>
    <scope>NUCLEOTIDE SEQUENCE</scope>
</reference>
<dbReference type="Gene3D" id="3.80.10.10">
    <property type="entry name" value="Ribonuclease Inhibitor"/>
    <property type="match status" value="1"/>
</dbReference>
<dbReference type="Proteomes" id="UP001161247">
    <property type="component" value="Chromosome 9"/>
</dbReference>
<evidence type="ECO:0000256" key="5">
    <source>
        <dbReference type="ARBA" id="ARBA00022614"/>
    </source>
</evidence>
<evidence type="ECO:0000256" key="2">
    <source>
        <dbReference type="ARBA" id="ARBA00004496"/>
    </source>
</evidence>
<feature type="domain" description="Disease resistance protein winged helix" evidence="12">
    <location>
        <begin position="1027"/>
        <end position="1092"/>
    </location>
</feature>
<dbReference type="InterPro" id="IPR036388">
    <property type="entry name" value="WH-like_DNA-bd_sf"/>
</dbReference>
<name>A0AAV1EDF0_OLDCO</name>
<proteinExistence type="inferred from homology"/>
<dbReference type="Pfam" id="PF00931">
    <property type="entry name" value="NB-ARC"/>
    <property type="match status" value="1"/>
</dbReference>
<keyword evidence="10" id="KW-0067">ATP-binding</keyword>
<dbReference type="SUPFAM" id="SSF52058">
    <property type="entry name" value="L domain-like"/>
    <property type="match status" value="1"/>
</dbReference>
<accession>A0AAV1EDF0</accession>
<evidence type="ECO:0000256" key="6">
    <source>
        <dbReference type="ARBA" id="ARBA00022667"/>
    </source>
</evidence>
<organism evidence="14 15">
    <name type="scientific">Oldenlandia corymbosa var. corymbosa</name>
    <dbReference type="NCBI Taxonomy" id="529605"/>
    <lineage>
        <taxon>Eukaryota</taxon>
        <taxon>Viridiplantae</taxon>
        <taxon>Streptophyta</taxon>
        <taxon>Embryophyta</taxon>
        <taxon>Tracheophyta</taxon>
        <taxon>Spermatophyta</taxon>
        <taxon>Magnoliopsida</taxon>
        <taxon>eudicotyledons</taxon>
        <taxon>Gunneridae</taxon>
        <taxon>Pentapetalae</taxon>
        <taxon>asterids</taxon>
        <taxon>lamiids</taxon>
        <taxon>Gentianales</taxon>
        <taxon>Rubiaceae</taxon>
        <taxon>Rubioideae</taxon>
        <taxon>Spermacoceae</taxon>
        <taxon>Hedyotis-Oldenlandia complex</taxon>
        <taxon>Oldenlandia</taxon>
    </lineage>
</organism>
<evidence type="ECO:0000256" key="3">
    <source>
        <dbReference type="ARBA" id="ARBA00008894"/>
    </source>
</evidence>
<evidence type="ECO:0000259" key="13">
    <source>
        <dbReference type="Pfam" id="PF23598"/>
    </source>
</evidence>
<keyword evidence="4" id="KW-0963">Cytoplasm</keyword>
<dbReference type="GO" id="GO:0005524">
    <property type="term" value="F:ATP binding"/>
    <property type="evidence" value="ECO:0007669"/>
    <property type="project" value="UniProtKB-KW"/>
</dbReference>
<dbReference type="InterPro" id="IPR058922">
    <property type="entry name" value="WHD_DRP"/>
</dbReference>
<keyword evidence="8" id="KW-0547">Nucleotide-binding</keyword>
<dbReference type="Gene3D" id="3.40.50.300">
    <property type="entry name" value="P-loop containing nucleotide triphosphate hydrolases"/>
    <property type="match status" value="1"/>
</dbReference>
<evidence type="ECO:0000256" key="1">
    <source>
        <dbReference type="ARBA" id="ARBA00002074"/>
    </source>
</evidence>
<dbReference type="Gene3D" id="1.10.8.430">
    <property type="entry name" value="Helical domain of apoptotic protease-activating factors"/>
    <property type="match status" value="1"/>
</dbReference>
<dbReference type="EMBL" id="OX459126">
    <property type="protein sequence ID" value="CAI9117723.1"/>
    <property type="molecule type" value="Genomic_DNA"/>
</dbReference>
<dbReference type="InterPro" id="IPR002182">
    <property type="entry name" value="NB-ARC"/>
</dbReference>
<dbReference type="Gene3D" id="1.10.10.10">
    <property type="entry name" value="Winged helix-like DNA-binding domain superfamily/Winged helix DNA-binding domain"/>
    <property type="match status" value="1"/>
</dbReference>
<dbReference type="PANTHER" id="PTHR23155">
    <property type="entry name" value="DISEASE RESISTANCE PROTEIN RP"/>
    <property type="match status" value="1"/>
</dbReference>
<evidence type="ECO:0000259" key="12">
    <source>
        <dbReference type="Pfam" id="PF23559"/>
    </source>
</evidence>
<keyword evidence="6" id="KW-0381">Hypersensitive response</keyword>
<comment type="similarity">
    <text evidence="3">Belongs to the disease resistance NB-LRR family.</text>
</comment>
<dbReference type="InterPro" id="IPR032675">
    <property type="entry name" value="LRR_dom_sf"/>
</dbReference>
<evidence type="ECO:0000256" key="8">
    <source>
        <dbReference type="ARBA" id="ARBA00022741"/>
    </source>
</evidence>
<gene>
    <name evidence="14" type="ORF">OLC1_LOCUS23742</name>
</gene>
<dbReference type="InterPro" id="IPR055414">
    <property type="entry name" value="LRR_R13L4/SHOC2-like"/>
</dbReference>
<evidence type="ECO:0000256" key="4">
    <source>
        <dbReference type="ARBA" id="ARBA00022490"/>
    </source>
</evidence>
<dbReference type="FunFam" id="3.40.50.300:FF:001091">
    <property type="entry name" value="Probable disease resistance protein At1g61300"/>
    <property type="match status" value="1"/>
</dbReference>
<dbReference type="PANTHER" id="PTHR23155:SF1152">
    <property type="entry name" value="AAA+ ATPASE DOMAIN-CONTAINING PROTEIN"/>
    <property type="match status" value="1"/>
</dbReference>
<dbReference type="InterPro" id="IPR027417">
    <property type="entry name" value="P-loop_NTPase"/>
</dbReference>
<evidence type="ECO:0000313" key="14">
    <source>
        <dbReference type="EMBL" id="CAI9117723.1"/>
    </source>
</evidence>